<dbReference type="SUPFAM" id="SSF49478">
    <property type="entry name" value="Cna protein B-type domain"/>
    <property type="match status" value="5"/>
</dbReference>
<feature type="domain" description="CNA-B" evidence="2">
    <location>
        <begin position="965"/>
        <end position="1053"/>
    </location>
</feature>
<organism evidence="4 5">
    <name type="scientific">Blautia luti DSM 14534 = JCM 17040</name>
    <dbReference type="NCBI Taxonomy" id="649762"/>
    <lineage>
        <taxon>Bacteria</taxon>
        <taxon>Bacillati</taxon>
        <taxon>Bacillota</taxon>
        <taxon>Clostridia</taxon>
        <taxon>Lachnospirales</taxon>
        <taxon>Lachnospiraceae</taxon>
        <taxon>Blautia</taxon>
    </lineage>
</organism>
<evidence type="ECO:0000313" key="5">
    <source>
        <dbReference type="Proteomes" id="UP000437824"/>
    </source>
</evidence>
<feature type="domain" description="CNA-B" evidence="2">
    <location>
        <begin position="1250"/>
        <end position="1334"/>
    </location>
</feature>
<feature type="domain" description="CNA-B" evidence="2">
    <location>
        <begin position="1342"/>
        <end position="1366"/>
    </location>
</feature>
<feature type="domain" description="CNA-B" evidence="2">
    <location>
        <begin position="1061"/>
        <end position="1145"/>
    </location>
</feature>
<reference evidence="4 5" key="1">
    <citation type="submission" date="2019-11" db="EMBL/GenBank/DDBJ databases">
        <title>Draft genome sequence of Blautia luti DSM 14534T, isolated from human stool.</title>
        <authorList>
            <person name="Ortiz R."/>
            <person name="Melis-Arcos F."/>
            <person name="Covarrubias P."/>
            <person name="Cardenas J.P."/>
            <person name="Perez-Donoso J."/>
            <person name="Almonacid D."/>
        </authorList>
    </citation>
    <scope>NUCLEOTIDE SEQUENCE [LARGE SCALE GENOMIC DNA]</scope>
    <source>
        <strain evidence="4 5">DSM 14534</strain>
    </source>
</reference>
<feature type="domain" description="Choice-of-anchor A" evidence="3">
    <location>
        <begin position="515"/>
        <end position="809"/>
    </location>
</feature>
<accession>A0A844GT59</accession>
<evidence type="ECO:0000259" key="2">
    <source>
        <dbReference type="Pfam" id="PF05738"/>
    </source>
</evidence>
<dbReference type="Gene3D" id="2.60.40.3050">
    <property type="match status" value="1"/>
</dbReference>
<evidence type="ECO:0000256" key="1">
    <source>
        <dbReference type="SAM" id="MobiDB-lite"/>
    </source>
</evidence>
<feature type="region of interest" description="Disordered" evidence="1">
    <location>
        <begin position="70"/>
        <end position="181"/>
    </location>
</feature>
<protein>
    <submittedName>
        <fullName evidence="4">Cna B-type domain-containing protein</fullName>
    </submittedName>
</protein>
<dbReference type="InterPro" id="IPR008454">
    <property type="entry name" value="Collagen-bd_Cna-like_B-typ_dom"/>
</dbReference>
<dbReference type="Gene3D" id="2.60.40.1140">
    <property type="entry name" value="Collagen-binding surface protein Cna, B-type domain"/>
    <property type="match status" value="5"/>
</dbReference>
<feature type="compositionally biased region" description="Acidic residues" evidence="1">
    <location>
        <begin position="77"/>
        <end position="156"/>
    </location>
</feature>
<dbReference type="InterPro" id="IPR038174">
    <property type="entry name" value="Strep_pil_link_sf"/>
</dbReference>
<sequence>MVKILSRNGVRRRTMNKKNKAKRYLAGLLTVLMIFQQSGMNSILADSDEIPVTFAAEEELAGYDEVQEYEGQAQVEETVEEPVTEEVMEEEPIQPEETEEPEEPSQPEESGEPEEPSQPEEPGEPEDPSQPEESGDPEETMQPEEPGDSEEPEQPEITEIPKLTATPEPEQTEVPKTDFSYEDESISVTAAAEESAGLPQDAQLKVENLLNTDPQRYEGEKSEMNSLLGIDGEIFTAEYLLYDIYFWSETAGGRVEPADGSVKVQMNFTEPQLVKNTQEQIVRSNLKVYVNRQEDTAAQFDTNEAEAVQGAAFSAVNMGTAAIVRINEMKKNEQLVYTYEDSEVVVTATLAAPDAVPDEAEFRVTRVTPQTAGYNYDVYMQALNNNAEMISPDNSANGQESDVYTEKNTLLYDIAFLVDKTDENGNVIPGEKEEYQPTEGAVNISFDFKKSQLTQEVEAEKAEEIAVVHLPLDEATKESVDTTADATDISAGNINVEVVSEAEVQLETEAADFDLNNFSLVAFVNVNGQELNPGTLQNYWSILGNAIYYGVTANTINKDAHMDTNFATKYFTGSGNVTAGAYTGNNGDANNGGVYVIADMSSDSSLKIDGKNSDVWCTDAIKDRLSLEVNGKGQKTIFAKGALEVYVDRLIASVSKVSASMADEVSYQVKNQNEVMNQAEIDISERPEGTYYIDGDWLNDISEGALRIKKKSDQTIVFNYKGTSVNLKRFEIWDTDRESGYMQSTTSSASADQYARTVVFNMPNATDVTFASGMFGIFLAPKATVHGLGGTSSGWLVVDTLDKNGSEWHCVWSDMPDSSHIPVPAQLTAIKTVNGDRPGDDEKFRFKLEIYNKEWRKWAQVEILPNKGNFVTFTSMTFRADGQYYYRISEYGEVDGYIKDDTVYIAVITVSSDSQISGDTTITSYKIDSVKYYRASDLEEVTEDNLVPAAAFDNTRQEEEKIETSVCKEWDDADNQDGKRPQSILVQLYANGQKLGEPVVLNEGNGWSYGWSDLPVKQDGQTVVYSVKEVGRIPGYESTVTGDVQTGFVITNSHTPELTNISGEKIWDDGDNQDGKRPESITVNLFANGEKIDSKAVKADAEGNWKYSFKNLPKYADGQLISYTVTEDAVPEYTTEISGTTIINKYQPGKTSISVIKAWEDGNNQDGLRPTDIKVQLYADGSKQGEEITLNAGNQWSYTWSDLDEMKSGQKIVYTVKEVGKIAGYDTVISGEAKTGYVITNSHTPELTKISGEKIWDDGDNQDGKRPESITVNLFANGEKIDSKAVKADAEGNWKYSFKNLPKYADGQLISYTVTEDVVPEYTTEISGTTIINKYQPGKTSISVIKAWEDGNNQDGLRPTDIKVQL</sequence>
<dbReference type="Proteomes" id="UP000437824">
    <property type="component" value="Unassembled WGS sequence"/>
</dbReference>
<dbReference type="CDD" id="cd00222">
    <property type="entry name" value="CollagenBindB"/>
    <property type="match status" value="4"/>
</dbReference>
<proteinExistence type="predicted"/>
<dbReference type="InterPro" id="IPR026588">
    <property type="entry name" value="Choice_anch_A"/>
</dbReference>
<dbReference type="Pfam" id="PF20597">
    <property type="entry name" value="pAdhesive_15"/>
    <property type="match status" value="1"/>
</dbReference>
<feature type="domain" description="CNA-B" evidence="2">
    <location>
        <begin position="1153"/>
        <end position="1242"/>
    </location>
</feature>
<feature type="non-terminal residue" evidence="4">
    <location>
        <position position="1366"/>
    </location>
</feature>
<gene>
    <name evidence="4" type="ORF">GKZ57_16995</name>
</gene>
<name>A0A844GT59_9FIRM</name>
<evidence type="ECO:0000259" key="3">
    <source>
        <dbReference type="Pfam" id="PF20597"/>
    </source>
</evidence>
<dbReference type="EMBL" id="WMBC01000024">
    <property type="protein sequence ID" value="MTD62875.1"/>
    <property type="molecule type" value="Genomic_DNA"/>
</dbReference>
<comment type="caution">
    <text evidence="4">The sequence shown here is derived from an EMBL/GenBank/DDBJ whole genome shotgun (WGS) entry which is preliminary data.</text>
</comment>
<dbReference type="Pfam" id="PF05738">
    <property type="entry name" value="Cna_B"/>
    <property type="match status" value="5"/>
</dbReference>
<evidence type="ECO:0000313" key="4">
    <source>
        <dbReference type="EMBL" id="MTD62875.1"/>
    </source>
</evidence>